<evidence type="ECO:0000259" key="2">
    <source>
        <dbReference type="Pfam" id="PF00892"/>
    </source>
</evidence>
<dbReference type="InterPro" id="IPR037185">
    <property type="entry name" value="EmrE-like"/>
</dbReference>
<dbReference type="GO" id="GO:0016020">
    <property type="term" value="C:membrane"/>
    <property type="evidence" value="ECO:0007669"/>
    <property type="project" value="InterPro"/>
</dbReference>
<feature type="transmembrane region" description="Helical" evidence="1">
    <location>
        <begin position="195"/>
        <end position="216"/>
    </location>
</feature>
<dbReference type="AlphaFoldDB" id="A0A1U7JHC9"/>
<evidence type="ECO:0000313" key="3">
    <source>
        <dbReference type="EMBL" id="OKL44139.1"/>
    </source>
</evidence>
<dbReference type="PANTHER" id="PTHR22911:SF76">
    <property type="entry name" value="EAMA DOMAIN-CONTAINING PROTEIN"/>
    <property type="match status" value="1"/>
</dbReference>
<feature type="transmembrane region" description="Helical" evidence="1">
    <location>
        <begin position="164"/>
        <end position="183"/>
    </location>
</feature>
<organism evidence="3 4">
    <name type="scientific">Pseudovibrio exalbescens</name>
    <dbReference type="NCBI Taxonomy" id="197461"/>
    <lineage>
        <taxon>Bacteria</taxon>
        <taxon>Pseudomonadati</taxon>
        <taxon>Pseudomonadota</taxon>
        <taxon>Alphaproteobacteria</taxon>
        <taxon>Hyphomicrobiales</taxon>
        <taxon>Stappiaceae</taxon>
        <taxon>Pseudovibrio</taxon>
    </lineage>
</organism>
<proteinExistence type="predicted"/>
<dbReference type="STRING" id="197461.A3843_10600"/>
<dbReference type="SUPFAM" id="SSF103481">
    <property type="entry name" value="Multidrug resistance efflux transporter EmrE"/>
    <property type="match status" value="2"/>
</dbReference>
<dbReference type="Pfam" id="PF00892">
    <property type="entry name" value="EamA"/>
    <property type="match status" value="2"/>
</dbReference>
<dbReference type="EMBL" id="LVVZ01000015">
    <property type="protein sequence ID" value="OKL44139.1"/>
    <property type="molecule type" value="Genomic_DNA"/>
</dbReference>
<dbReference type="Proteomes" id="UP000185783">
    <property type="component" value="Unassembled WGS sequence"/>
</dbReference>
<protein>
    <submittedName>
        <fullName evidence="3">Permease</fullName>
    </submittedName>
</protein>
<feature type="transmembrane region" description="Helical" evidence="1">
    <location>
        <begin position="48"/>
        <end position="64"/>
    </location>
</feature>
<comment type="caution">
    <text evidence="3">The sequence shown here is derived from an EMBL/GenBank/DDBJ whole genome shotgun (WGS) entry which is preliminary data.</text>
</comment>
<feature type="transmembrane region" description="Helical" evidence="1">
    <location>
        <begin position="108"/>
        <end position="130"/>
    </location>
</feature>
<keyword evidence="4" id="KW-1185">Reference proteome</keyword>
<evidence type="ECO:0000313" key="4">
    <source>
        <dbReference type="Proteomes" id="UP000185783"/>
    </source>
</evidence>
<feature type="domain" description="EamA" evidence="2">
    <location>
        <begin position="22"/>
        <end position="152"/>
    </location>
</feature>
<feature type="transmembrane region" description="Helical" evidence="1">
    <location>
        <begin position="257"/>
        <end position="277"/>
    </location>
</feature>
<accession>A0A1U7JHC9</accession>
<name>A0A1U7JHC9_9HYPH</name>
<dbReference type="Gene3D" id="1.10.3730.20">
    <property type="match status" value="1"/>
</dbReference>
<dbReference type="InterPro" id="IPR000620">
    <property type="entry name" value="EamA_dom"/>
</dbReference>
<gene>
    <name evidence="3" type="ORF">A3843_10600</name>
</gene>
<reference evidence="3 4" key="1">
    <citation type="submission" date="2016-03" db="EMBL/GenBank/DDBJ databases">
        <title>Genome sequence of Nesiotobacter sp. nov., a moderately halophilic alphaproteobacterium isolated from the Yellow Sea, China.</title>
        <authorList>
            <person name="Zhang G."/>
            <person name="Zhang R."/>
        </authorList>
    </citation>
    <scope>NUCLEOTIDE SEQUENCE [LARGE SCALE GENOMIC DNA]</scope>
    <source>
        <strain evidence="3 4">WB1-6</strain>
    </source>
</reference>
<keyword evidence="1" id="KW-0472">Membrane</keyword>
<keyword evidence="1" id="KW-0812">Transmembrane</keyword>
<feature type="domain" description="EamA" evidence="2">
    <location>
        <begin position="165"/>
        <end position="297"/>
    </location>
</feature>
<feature type="transmembrane region" description="Helical" evidence="1">
    <location>
        <begin position="228"/>
        <end position="250"/>
    </location>
</feature>
<feature type="transmembrane region" description="Helical" evidence="1">
    <location>
        <begin position="84"/>
        <end position="102"/>
    </location>
</feature>
<evidence type="ECO:0000256" key="1">
    <source>
        <dbReference type="SAM" id="Phobius"/>
    </source>
</evidence>
<sequence>MVKANHQSTHVPTASPLLLPFLAVLAGATAMGISPIFVRLAEVGPLTSAFWRVALALPIIALWARAERNHQEAEQDNAPQWSPATFVAGAVFAGDLICWHLAIMHTTIANATFLATMAPVWVLLMSGLVLKEHVTLRMWASLGLCLAGAAALTGSSFSANPEHLFGDAFGILTSVFFGSYFLAMRAARTSGIGSGLLMFRSSLITAALLFIAAWLMEGDFLPDTVKGLSALIAIALLSHAGGQGLLAYALGHLSAAYSSLVIFLEAVVAAGVAWIILSETLTLLQIAGGAIILIAVLQARPNR</sequence>
<dbReference type="PANTHER" id="PTHR22911">
    <property type="entry name" value="ACYL-MALONYL CONDENSING ENZYME-RELATED"/>
    <property type="match status" value="1"/>
</dbReference>
<keyword evidence="1" id="KW-1133">Transmembrane helix</keyword>
<feature type="transmembrane region" description="Helical" evidence="1">
    <location>
        <begin position="283"/>
        <end position="299"/>
    </location>
</feature>